<name>A0A4Y1S1J4_PRUDU</name>
<reference evidence="1" key="1">
    <citation type="journal article" date="2019" name="Science">
        <title>Mutation of a bHLH transcription factor allowed almond domestication.</title>
        <authorList>
            <person name="Sanchez-Perez R."/>
            <person name="Pavan S."/>
            <person name="Mazzeo R."/>
            <person name="Moldovan C."/>
            <person name="Aiese Cigliano R."/>
            <person name="Del Cueto J."/>
            <person name="Ricciardi F."/>
            <person name="Lotti C."/>
            <person name="Ricciardi L."/>
            <person name="Dicenta F."/>
            <person name="Lopez-Marques R.L."/>
            <person name="Lindberg Moller B."/>
        </authorList>
    </citation>
    <scope>NUCLEOTIDE SEQUENCE</scope>
</reference>
<evidence type="ECO:0000313" key="1">
    <source>
        <dbReference type="EMBL" id="BBH10441.1"/>
    </source>
</evidence>
<dbReference type="AlphaFoldDB" id="A0A4Y1S1J4"/>
<organism evidence="1">
    <name type="scientific">Prunus dulcis</name>
    <name type="common">Almond</name>
    <name type="synonym">Amygdalus dulcis</name>
    <dbReference type="NCBI Taxonomy" id="3755"/>
    <lineage>
        <taxon>Eukaryota</taxon>
        <taxon>Viridiplantae</taxon>
        <taxon>Streptophyta</taxon>
        <taxon>Embryophyta</taxon>
        <taxon>Tracheophyta</taxon>
        <taxon>Spermatophyta</taxon>
        <taxon>Magnoliopsida</taxon>
        <taxon>eudicotyledons</taxon>
        <taxon>Gunneridae</taxon>
        <taxon>Pentapetalae</taxon>
        <taxon>rosids</taxon>
        <taxon>fabids</taxon>
        <taxon>Rosales</taxon>
        <taxon>Rosaceae</taxon>
        <taxon>Amygdaloideae</taxon>
        <taxon>Amygdaleae</taxon>
        <taxon>Prunus</taxon>
    </lineage>
</organism>
<sequence length="127" mass="14335">MTTGEPYDVVPCSSVAVDSILRIGTAGAIWGLCSAPHEARKQGEWSDCWCCRRGAIAAMTRSWTQITRFPFAADAHFNRYLTKDESLSIDTPSSSFEFWVKLNQMMKDNNSFSSRKHFETNQWSSAL</sequence>
<protein>
    <submittedName>
        <fullName evidence="1">Mitochondrial import inner membrane translocase subunit Tim17/Tim22/Tim23 family protein</fullName>
    </submittedName>
</protein>
<gene>
    <name evidence="1" type="ORF">Prudu_023233</name>
</gene>
<accession>A0A4Y1S1J4</accession>
<dbReference type="EMBL" id="AP019304">
    <property type="protein sequence ID" value="BBH10441.1"/>
    <property type="molecule type" value="Genomic_DNA"/>
</dbReference>
<proteinExistence type="predicted"/>